<evidence type="ECO:0000256" key="1">
    <source>
        <dbReference type="SAM" id="MobiDB-lite"/>
    </source>
</evidence>
<name>A0A3N1CMR1_9ACTN</name>
<dbReference type="Pfam" id="PF16289">
    <property type="entry name" value="PIN_12"/>
    <property type="match status" value="1"/>
</dbReference>
<gene>
    <name evidence="3" type="ORF">EDD29_0082</name>
</gene>
<sequence>MIVLFDASPLIATELTRTSWRILGLMGRQWGVHIKIPRVVAAEAVGKLGRDLAEEELSPLRKVARKYKDSAAFAAALREVEDKISREKEQFMEDARSLGAELIEPAAVPVLEMVRRQVERRRPCDSKGDGYRDTLNWLTVLDVAERNPDEEIVWVTSDTDFGNPQARKLHEELLAEAAERGVADRLRVASSIRMVVDDLIKLYKLPEREHDARLELSEKAIRTFILESLLPGLKDGYEETKSATAINMPGADEIELGEMAGLEAGGVVCSFSTAVEVEYGDFTPVMSYTLLVSGVVTTDKFDQPREGDINEVEPEDGVLSAEDLLRGLHLPAVSGLSEYLRHSNSDVLAGLHGISEVPSMMDGLREHIAAYESTLSEHAKAAARLGIEPSLLSAINKIDPLQEVRESVNQIQKAMLGPQLLTAHMQEAIFGSQSLAAQIGSMMGSNPVLAGLALPKAVPAAVPKPRGKRRRKRKPKSPPGGGSEGSKGSGRA</sequence>
<dbReference type="AlphaFoldDB" id="A0A3N1CMR1"/>
<evidence type="ECO:0000313" key="4">
    <source>
        <dbReference type="Proteomes" id="UP000272400"/>
    </source>
</evidence>
<dbReference type="EMBL" id="RJKE01000001">
    <property type="protein sequence ID" value="ROO82601.1"/>
    <property type="molecule type" value="Genomic_DNA"/>
</dbReference>
<accession>A0A3N1CMR1</accession>
<keyword evidence="4" id="KW-1185">Reference proteome</keyword>
<organism evidence="3 4">
    <name type="scientific">Actinocorallia herbida</name>
    <dbReference type="NCBI Taxonomy" id="58109"/>
    <lineage>
        <taxon>Bacteria</taxon>
        <taxon>Bacillati</taxon>
        <taxon>Actinomycetota</taxon>
        <taxon>Actinomycetes</taxon>
        <taxon>Streptosporangiales</taxon>
        <taxon>Thermomonosporaceae</taxon>
        <taxon>Actinocorallia</taxon>
    </lineage>
</organism>
<evidence type="ECO:0000259" key="2">
    <source>
        <dbReference type="Pfam" id="PF16289"/>
    </source>
</evidence>
<dbReference type="Proteomes" id="UP000272400">
    <property type="component" value="Unassembled WGS sequence"/>
</dbReference>
<dbReference type="InterPro" id="IPR032557">
    <property type="entry name" value="DUF4935"/>
</dbReference>
<feature type="compositionally biased region" description="Gly residues" evidence="1">
    <location>
        <begin position="479"/>
        <end position="492"/>
    </location>
</feature>
<feature type="domain" description="DUF4935" evidence="2">
    <location>
        <begin position="20"/>
        <end position="161"/>
    </location>
</feature>
<dbReference type="RefSeq" id="WP_148085825.1">
    <property type="nucleotide sequence ID" value="NZ_RJKE01000001.1"/>
</dbReference>
<feature type="compositionally biased region" description="Basic residues" evidence="1">
    <location>
        <begin position="465"/>
        <end position="476"/>
    </location>
</feature>
<reference evidence="3 4" key="1">
    <citation type="submission" date="2018-11" db="EMBL/GenBank/DDBJ databases">
        <title>Sequencing the genomes of 1000 actinobacteria strains.</title>
        <authorList>
            <person name="Klenk H.-P."/>
        </authorList>
    </citation>
    <scope>NUCLEOTIDE SEQUENCE [LARGE SCALE GENOMIC DNA]</scope>
    <source>
        <strain evidence="3 4">DSM 44254</strain>
    </source>
</reference>
<evidence type="ECO:0000313" key="3">
    <source>
        <dbReference type="EMBL" id="ROO82601.1"/>
    </source>
</evidence>
<comment type="caution">
    <text evidence="3">The sequence shown here is derived from an EMBL/GenBank/DDBJ whole genome shotgun (WGS) entry which is preliminary data.</text>
</comment>
<dbReference type="OrthoDB" id="5121738at2"/>
<proteinExistence type="predicted"/>
<protein>
    <recommendedName>
        <fullName evidence="2">DUF4935 domain-containing protein</fullName>
    </recommendedName>
</protein>
<feature type="region of interest" description="Disordered" evidence="1">
    <location>
        <begin position="457"/>
        <end position="492"/>
    </location>
</feature>